<feature type="transmembrane region" description="Helical" evidence="1">
    <location>
        <begin position="12"/>
        <end position="37"/>
    </location>
</feature>
<dbReference type="EMBL" id="HF935830">
    <property type="protein sequence ID" value="CCX32353.1"/>
    <property type="molecule type" value="Genomic_DNA"/>
</dbReference>
<sequence>MAFSLFLFCHVIFPFLSCLLIWMFFNCMISALGFVLFSTECEGQGYSEMYQVVAHAAANASERNAFPGEYLGCGFVSRIRLPAPLTSTRSQEIPGSRCYLHRGSVQPAL</sequence>
<keyword evidence="1" id="KW-0812">Transmembrane</keyword>
<keyword evidence="1" id="KW-1133">Transmembrane helix</keyword>
<dbReference type="AlphaFoldDB" id="U4LK94"/>
<evidence type="ECO:0000313" key="3">
    <source>
        <dbReference type="Proteomes" id="UP000018144"/>
    </source>
</evidence>
<dbReference type="Proteomes" id="UP000018144">
    <property type="component" value="Unassembled WGS sequence"/>
</dbReference>
<reference evidence="2 3" key="1">
    <citation type="journal article" date="2013" name="PLoS Genet.">
        <title>The genome and development-dependent transcriptomes of Pyronema confluens: a window into fungal evolution.</title>
        <authorList>
            <person name="Traeger S."/>
            <person name="Altegoer F."/>
            <person name="Freitag M."/>
            <person name="Gabaldon T."/>
            <person name="Kempken F."/>
            <person name="Kumar A."/>
            <person name="Marcet-Houben M."/>
            <person name="Poggeler S."/>
            <person name="Stajich J.E."/>
            <person name="Nowrousian M."/>
        </authorList>
    </citation>
    <scope>NUCLEOTIDE SEQUENCE [LARGE SCALE GENOMIC DNA]</scope>
    <source>
        <strain evidence="3">CBS 100304</strain>
        <tissue evidence="2">Vegetative mycelium</tissue>
    </source>
</reference>
<accession>U4LK94</accession>
<protein>
    <submittedName>
        <fullName evidence="2">Uncharacterized protein</fullName>
    </submittedName>
</protein>
<name>U4LK94_PYROM</name>
<organism evidence="2 3">
    <name type="scientific">Pyronema omphalodes (strain CBS 100304)</name>
    <name type="common">Pyronema confluens</name>
    <dbReference type="NCBI Taxonomy" id="1076935"/>
    <lineage>
        <taxon>Eukaryota</taxon>
        <taxon>Fungi</taxon>
        <taxon>Dikarya</taxon>
        <taxon>Ascomycota</taxon>
        <taxon>Pezizomycotina</taxon>
        <taxon>Pezizomycetes</taxon>
        <taxon>Pezizales</taxon>
        <taxon>Pyronemataceae</taxon>
        <taxon>Pyronema</taxon>
    </lineage>
</organism>
<evidence type="ECO:0000256" key="1">
    <source>
        <dbReference type="SAM" id="Phobius"/>
    </source>
</evidence>
<keyword evidence="1" id="KW-0472">Membrane</keyword>
<proteinExistence type="predicted"/>
<gene>
    <name evidence="2" type="ORF">PCON_12985</name>
</gene>
<evidence type="ECO:0000313" key="2">
    <source>
        <dbReference type="EMBL" id="CCX32353.1"/>
    </source>
</evidence>
<keyword evidence="3" id="KW-1185">Reference proteome</keyword>